<keyword evidence="5" id="KW-0325">Glycoprotein</keyword>
<dbReference type="PANTHER" id="PTHR31265">
    <property type="entry name" value="OS02G0527500 PROTEIN-RELATED"/>
    <property type="match status" value="1"/>
</dbReference>
<evidence type="ECO:0000313" key="10">
    <source>
        <dbReference type="Proteomes" id="UP000011116"/>
    </source>
</evidence>
<reference evidence="9" key="3">
    <citation type="submission" date="2022-01" db="UniProtKB">
        <authorList>
            <consortium name="EnsemblPlants"/>
        </authorList>
    </citation>
    <scope>IDENTIFICATION</scope>
    <source>
        <strain evidence="9">subsp. vulgare</strain>
    </source>
</reference>
<keyword evidence="3" id="KW-0964">Secreted</keyword>
<feature type="domain" description="DUF642" evidence="8">
    <location>
        <begin position="26"/>
        <end position="183"/>
    </location>
</feature>
<proteinExistence type="predicted"/>
<keyword evidence="4 7" id="KW-0732">Signal</keyword>
<feature type="signal peptide" evidence="7">
    <location>
        <begin position="1"/>
        <end position="22"/>
    </location>
</feature>
<evidence type="ECO:0000256" key="5">
    <source>
        <dbReference type="ARBA" id="ARBA00023180"/>
    </source>
</evidence>
<keyword evidence="2" id="KW-0134">Cell wall</keyword>
<evidence type="ECO:0000256" key="3">
    <source>
        <dbReference type="ARBA" id="ARBA00022525"/>
    </source>
</evidence>
<evidence type="ECO:0000256" key="2">
    <source>
        <dbReference type="ARBA" id="ARBA00022512"/>
    </source>
</evidence>
<dbReference type="Gramene" id="HORVU.MOREX.r2.2HG0147270.1">
    <property type="protein sequence ID" value="HORVU.MOREX.r2.2HG0147270.1"/>
    <property type="gene ID" value="HORVU.MOREX.r2.2HG0147270"/>
</dbReference>
<keyword evidence="10" id="KW-1185">Reference proteome</keyword>
<reference evidence="10" key="1">
    <citation type="journal article" date="2012" name="Nature">
        <title>A physical, genetic and functional sequence assembly of the barley genome.</title>
        <authorList>
            <consortium name="The International Barley Genome Sequencing Consortium"/>
            <person name="Mayer K.F."/>
            <person name="Waugh R."/>
            <person name="Brown J.W."/>
            <person name="Schulman A."/>
            <person name="Langridge P."/>
            <person name="Platzer M."/>
            <person name="Fincher G.B."/>
            <person name="Muehlbauer G.J."/>
            <person name="Sato K."/>
            <person name="Close T.J."/>
            <person name="Wise R.P."/>
            <person name="Stein N."/>
        </authorList>
    </citation>
    <scope>NUCLEOTIDE SEQUENCE [LARGE SCALE GENOMIC DNA]</scope>
    <source>
        <strain evidence="10">cv. Morex</strain>
    </source>
</reference>
<evidence type="ECO:0000256" key="7">
    <source>
        <dbReference type="SAM" id="SignalP"/>
    </source>
</evidence>
<dbReference type="GO" id="GO:0030234">
    <property type="term" value="F:enzyme regulator activity"/>
    <property type="evidence" value="ECO:0000318"/>
    <property type="project" value="GO_Central"/>
</dbReference>
<dbReference type="OrthoDB" id="629321at2759"/>
<dbReference type="AlphaFoldDB" id="A0A8I6WQ99"/>
<evidence type="ECO:0000259" key="8">
    <source>
        <dbReference type="Pfam" id="PF04862"/>
    </source>
</evidence>
<evidence type="ECO:0000256" key="1">
    <source>
        <dbReference type="ARBA" id="ARBA00004191"/>
    </source>
</evidence>
<dbReference type="GeneID" id="123430462"/>
<comment type="subcellular location">
    <subcellularLocation>
        <location evidence="1">Secreted</location>
        <location evidence="1">Cell wall</location>
    </subcellularLocation>
</comment>
<dbReference type="InterPro" id="IPR008979">
    <property type="entry name" value="Galactose-bd-like_sf"/>
</dbReference>
<dbReference type="EnsemblPlants" id="HORVU.MOREX.r3.2HG0178040.1">
    <property type="protein sequence ID" value="HORVU.MOREX.r3.2HG0178040.1"/>
    <property type="gene ID" value="HORVU.MOREX.r3.2HG0178040"/>
</dbReference>
<dbReference type="InterPro" id="IPR052437">
    <property type="entry name" value="Pectin_Meth_Modulator"/>
</dbReference>
<name>A0A8I6WQ99_HORVV</name>
<protein>
    <recommendedName>
        <fullName evidence="8">DUF642 domain-containing protein</fullName>
    </recommendedName>
</protein>
<dbReference type="KEGG" id="hvg:123430462"/>
<feature type="domain" description="DUF642" evidence="8">
    <location>
        <begin position="194"/>
        <end position="365"/>
    </location>
</feature>
<dbReference type="Gene3D" id="2.60.120.260">
    <property type="entry name" value="Galactose-binding domain-like"/>
    <property type="match status" value="2"/>
</dbReference>
<feature type="region of interest" description="Disordered" evidence="6">
    <location>
        <begin position="24"/>
        <end position="43"/>
    </location>
</feature>
<dbReference type="Gramene" id="HORVU.MOREX.r3.2HG0178040.1">
    <property type="protein sequence ID" value="HORVU.MOREX.r3.2HG0178040.1"/>
    <property type="gene ID" value="HORVU.MOREX.r3.2HG0178040"/>
</dbReference>
<evidence type="ECO:0000256" key="4">
    <source>
        <dbReference type="ARBA" id="ARBA00022729"/>
    </source>
</evidence>
<gene>
    <name evidence="9" type="primary">LOC123430462</name>
</gene>
<feature type="chain" id="PRO_5035166499" description="DUF642 domain-containing protein" evidence="7">
    <location>
        <begin position="23"/>
        <end position="380"/>
    </location>
</feature>
<organism evidence="9 10">
    <name type="scientific">Hordeum vulgare subsp. vulgare</name>
    <name type="common">Domesticated barley</name>
    <dbReference type="NCBI Taxonomy" id="112509"/>
    <lineage>
        <taxon>Eukaryota</taxon>
        <taxon>Viridiplantae</taxon>
        <taxon>Streptophyta</taxon>
        <taxon>Embryophyta</taxon>
        <taxon>Tracheophyta</taxon>
        <taxon>Spermatophyta</taxon>
        <taxon>Magnoliopsida</taxon>
        <taxon>Liliopsida</taxon>
        <taxon>Poales</taxon>
        <taxon>Poaceae</taxon>
        <taxon>BOP clade</taxon>
        <taxon>Pooideae</taxon>
        <taxon>Triticodae</taxon>
        <taxon>Triticeae</taxon>
        <taxon>Hordeinae</taxon>
        <taxon>Hordeum</taxon>
    </lineage>
</organism>
<dbReference type="GO" id="GO:0009505">
    <property type="term" value="C:plant-type cell wall"/>
    <property type="evidence" value="ECO:0000318"/>
    <property type="project" value="GO_Central"/>
</dbReference>
<dbReference type="Pfam" id="PF04862">
    <property type="entry name" value="DUF642"/>
    <property type="match status" value="2"/>
</dbReference>
<accession>A0A8I6WQ99</accession>
<dbReference type="PANTHER" id="PTHR31265:SF33">
    <property type="entry name" value="DUF642 DOMAIN-CONTAINING PROTEIN"/>
    <property type="match status" value="1"/>
</dbReference>
<feature type="compositionally biased region" description="Basic and acidic residues" evidence="6">
    <location>
        <begin position="31"/>
        <end position="40"/>
    </location>
</feature>
<evidence type="ECO:0000313" key="9">
    <source>
        <dbReference type="EnsemblPlants" id="HORVU.MOREX.r3.2HG0178040.1"/>
    </source>
</evidence>
<dbReference type="SUPFAM" id="SSF49785">
    <property type="entry name" value="Galactose-binding domain-like"/>
    <property type="match status" value="1"/>
</dbReference>
<dbReference type="RefSeq" id="XP_044970269.1">
    <property type="nucleotide sequence ID" value="XM_045114334.1"/>
</dbReference>
<reference evidence="9" key="2">
    <citation type="submission" date="2020-10" db="EMBL/GenBank/DDBJ databases">
        <authorList>
            <person name="Scholz U."/>
            <person name="Mascher M."/>
            <person name="Fiebig A."/>
        </authorList>
    </citation>
    <scope>NUCLEOTIDE SEQUENCE [LARGE SCALE GENOMIC DNA]</scope>
    <source>
        <strain evidence="9">cv. Morex</strain>
    </source>
</reference>
<dbReference type="Proteomes" id="UP000011116">
    <property type="component" value="Chromosome 2H"/>
</dbReference>
<dbReference type="InterPro" id="IPR006946">
    <property type="entry name" value="DGR2-like_dom"/>
</dbReference>
<sequence length="380" mass="40010">MVVIKGALLFLVVCAAARAASAGDGPLPNGHFEDTPDRSQMDGSVVTGENAIPQWKTTGHVEYIESGQKEGDMILTVPEGSHAVRLGEDGSIHQQLYVTPGAQYSVTFSAARTCAQYEKLTVSVVPGDASDEISIQTVYTSSGWDSYCWAFLATDGVMTLTIHNPVHEDDPACGPMIDSVAIKTLYPPQATGDNLLRNGDFEQGPYIAPGSPFGVLVPQRDETHISPISGWMIMSYTKVVKYVDSPHYAVPQGSYAVELVAGGEAALVQEVDTVPGSACRLEFSVGDAGNGCVAGEEQPMRVQASTAGGSKTVVHRSDGNGGGTTRALLEFTASESRTKVVLSGSSYHTKSDSSGTRCGPVVDDASLVCVPPAPARRLLR</sequence>
<evidence type="ECO:0000256" key="6">
    <source>
        <dbReference type="SAM" id="MobiDB-lite"/>
    </source>
</evidence>